<evidence type="ECO:0000313" key="1">
    <source>
        <dbReference type="EMBL" id="KAH8016870.1"/>
    </source>
</evidence>
<protein>
    <submittedName>
        <fullName evidence="1">Uncharacterized protein</fullName>
    </submittedName>
</protein>
<reference evidence="1" key="1">
    <citation type="submission" date="2021-08" db="EMBL/GenBank/DDBJ databases">
        <title>The first chromosome-level gecko genome reveals the dynamic sex chromosomes of Neotropical dwarf geckos (Sphaerodactylidae: Sphaerodactylus).</title>
        <authorList>
            <person name="Pinto B.J."/>
            <person name="Keating S.E."/>
            <person name="Gamble T."/>
        </authorList>
    </citation>
    <scope>NUCLEOTIDE SEQUENCE</scope>
    <source>
        <strain evidence="1">TG3544</strain>
    </source>
</reference>
<accession>A0ACB8GBK6</accession>
<dbReference type="Proteomes" id="UP000827872">
    <property type="component" value="Linkage Group LG01"/>
</dbReference>
<proteinExistence type="predicted"/>
<dbReference type="EMBL" id="CM037614">
    <property type="protein sequence ID" value="KAH8016870.1"/>
    <property type="molecule type" value="Genomic_DNA"/>
</dbReference>
<comment type="caution">
    <text evidence="1">The sequence shown here is derived from an EMBL/GenBank/DDBJ whole genome shotgun (WGS) entry which is preliminary data.</text>
</comment>
<evidence type="ECO:0000313" key="2">
    <source>
        <dbReference type="Proteomes" id="UP000827872"/>
    </source>
</evidence>
<gene>
    <name evidence="1" type="ORF">K3G42_023779</name>
</gene>
<keyword evidence="2" id="KW-1185">Reference proteome</keyword>
<name>A0ACB8GBK6_9SAUR</name>
<organism evidence="1 2">
    <name type="scientific">Sphaerodactylus townsendi</name>
    <dbReference type="NCBI Taxonomy" id="933632"/>
    <lineage>
        <taxon>Eukaryota</taxon>
        <taxon>Metazoa</taxon>
        <taxon>Chordata</taxon>
        <taxon>Craniata</taxon>
        <taxon>Vertebrata</taxon>
        <taxon>Euteleostomi</taxon>
        <taxon>Lepidosauria</taxon>
        <taxon>Squamata</taxon>
        <taxon>Bifurcata</taxon>
        <taxon>Gekkota</taxon>
        <taxon>Sphaerodactylidae</taxon>
        <taxon>Sphaerodactylus</taxon>
    </lineage>
</organism>
<sequence length="344" mass="36605">MLSILATGMSNATPESQKAAGRKREAPLDELGPCAPVPWSWCHGGRAAARSAPLTPAALRFKGQCAGAARDEVGALSAERYEALRFLLQRVAEGGWRGEDEARRLAWDAALGRCFPALLGSSSTPAEERARLVRAACGVVRSCASLCGSSVAERLAQEAWESLAAGPAGRLQTEAAVELLAAVAQWLAEPSLLEHVVGGALALLQQEDEDKTLLVAARLLPALGRNSAALGRVWEGLVLSPEGVLPPVSRTLLVLSALSEAVFPGEEQRPGSCTDDEAPRLLDARLSGGFWEIVQRGLTERDALCRKRAQYLLKRAVEVSEKLRSECRCSPDPGPGPFFILVVC</sequence>